<gene>
    <name evidence="2" type="ORF">NDO55_10520</name>
</gene>
<comment type="caution">
    <text evidence="2">The sequence shown here is derived from an EMBL/GenBank/DDBJ whole genome shotgun (WGS) entry which is preliminary data.</text>
</comment>
<keyword evidence="3" id="KW-1185">Reference proteome</keyword>
<name>A0A9X2J3P1_9SPHN</name>
<evidence type="ECO:0000313" key="3">
    <source>
        <dbReference type="Proteomes" id="UP001155128"/>
    </source>
</evidence>
<dbReference type="Gene3D" id="3.40.50.300">
    <property type="entry name" value="P-loop containing nucleotide triphosphate hydrolases"/>
    <property type="match status" value="1"/>
</dbReference>
<dbReference type="SUPFAM" id="SSF52540">
    <property type="entry name" value="P-loop containing nucleoside triphosphate hydrolases"/>
    <property type="match status" value="1"/>
</dbReference>
<proteinExistence type="predicted"/>
<sequence>MIASRVEDRLSIAAGDLPRAAELAAAGDVVRPHEPPPDGDAGVGLRVPRPASPTLVETFATHPRDAGWTRFLAAQLPRGKPLLWVQERMAILEAGRIHPPGLEELGLLDIIHVAVPDTPRLLWTMEEGLRCPGLGGVIGEAWGEHARLDFTATRRLAFASEQHGVACWLMRLGAGAANLSGARWRWRVESRPSAPNPYNPRAPGATRLMLDLFRARGRAPGTWEWADEEGPDQDRLDLAAAPVDRAVGEIEPRQRRRA</sequence>
<organism evidence="2 3">
    <name type="scientific">Sphingomicrobium sediminis</name>
    <dbReference type="NCBI Taxonomy" id="2950949"/>
    <lineage>
        <taxon>Bacteria</taxon>
        <taxon>Pseudomonadati</taxon>
        <taxon>Pseudomonadota</taxon>
        <taxon>Alphaproteobacteria</taxon>
        <taxon>Sphingomonadales</taxon>
        <taxon>Sphingomonadaceae</taxon>
        <taxon>Sphingomicrobium</taxon>
    </lineage>
</organism>
<accession>A0A9X2J3P1</accession>
<dbReference type="InterPro" id="IPR027417">
    <property type="entry name" value="P-loop_NTPase"/>
</dbReference>
<protein>
    <recommendedName>
        <fullName evidence="4">RecA-like protein</fullName>
    </recommendedName>
</protein>
<dbReference type="RefSeq" id="WP_252115016.1">
    <property type="nucleotide sequence ID" value="NZ_JAMSHT010000001.1"/>
</dbReference>
<evidence type="ECO:0000313" key="2">
    <source>
        <dbReference type="EMBL" id="MCM8558250.1"/>
    </source>
</evidence>
<feature type="compositionally biased region" description="Basic and acidic residues" evidence="1">
    <location>
        <begin position="246"/>
        <end position="258"/>
    </location>
</feature>
<evidence type="ECO:0000256" key="1">
    <source>
        <dbReference type="SAM" id="MobiDB-lite"/>
    </source>
</evidence>
<dbReference type="AlphaFoldDB" id="A0A9X2J3P1"/>
<feature type="region of interest" description="Disordered" evidence="1">
    <location>
        <begin position="222"/>
        <end position="258"/>
    </location>
</feature>
<evidence type="ECO:0008006" key="4">
    <source>
        <dbReference type="Google" id="ProtNLM"/>
    </source>
</evidence>
<feature type="region of interest" description="Disordered" evidence="1">
    <location>
        <begin position="28"/>
        <end position="47"/>
    </location>
</feature>
<dbReference type="EMBL" id="JAMSHT010000001">
    <property type="protein sequence ID" value="MCM8558250.1"/>
    <property type="molecule type" value="Genomic_DNA"/>
</dbReference>
<reference evidence="2" key="1">
    <citation type="submission" date="2022-06" db="EMBL/GenBank/DDBJ databases">
        <title>Sphingomicrobium sedimins sp. nov., a marine bacterium isolated from tidal flat.</title>
        <authorList>
            <person name="Kim C.-H."/>
            <person name="Yoo Y."/>
            <person name="Kim J.-J."/>
        </authorList>
    </citation>
    <scope>NUCLEOTIDE SEQUENCE</scope>
    <source>
        <strain evidence="2">GRR-S6-50</strain>
    </source>
</reference>
<dbReference type="Proteomes" id="UP001155128">
    <property type="component" value="Unassembled WGS sequence"/>
</dbReference>